<evidence type="ECO:0000259" key="10">
    <source>
        <dbReference type="PROSITE" id="PS50842"/>
    </source>
</evidence>
<reference evidence="13" key="1">
    <citation type="journal article" date="2023" name="Proc. Natl. Acad. Sci. U.S.A.">
        <title>Genomic and structural basis for evolution of tropane alkaloid biosynthesis.</title>
        <authorList>
            <person name="Wanga Y.-J."/>
            <person name="Taina T."/>
            <person name="Yua J.-Y."/>
            <person name="Lia J."/>
            <person name="Xua B."/>
            <person name="Chenc J."/>
            <person name="D'Auriad J.C."/>
            <person name="Huanga J.-P."/>
            <person name="Huanga S.-X."/>
        </authorList>
    </citation>
    <scope>NUCLEOTIDE SEQUENCE [LARGE SCALE GENOMIC DNA]</scope>
    <source>
        <strain evidence="13">cv. KIB-2019</strain>
    </source>
</reference>
<dbReference type="PROSITE" id="PS50843">
    <property type="entry name" value="EXPANSIN_CBD"/>
    <property type="match status" value="1"/>
</dbReference>
<dbReference type="SMART" id="SM00837">
    <property type="entry name" value="DPBB_1"/>
    <property type="match status" value="1"/>
</dbReference>
<keyword evidence="6" id="KW-0732">Signal</keyword>
<name>A0A9Q1LN06_9SOLA</name>
<keyword evidence="9" id="KW-0812">Transmembrane</keyword>
<evidence type="ECO:0000256" key="1">
    <source>
        <dbReference type="ARBA" id="ARBA00004170"/>
    </source>
</evidence>
<proteinExistence type="inferred from homology"/>
<comment type="similarity">
    <text evidence="3">Belongs to the expansin family. Expansin A subfamily.</text>
</comment>
<dbReference type="InterPro" id="IPR007112">
    <property type="entry name" value="Expansin/allergen_DPBB_dom"/>
</dbReference>
<dbReference type="InterPro" id="IPR007117">
    <property type="entry name" value="Expansin_CBD"/>
</dbReference>
<keyword evidence="4" id="KW-0134">Cell wall</keyword>
<dbReference type="PROSITE" id="PS50842">
    <property type="entry name" value="EXPANSIN_EG45"/>
    <property type="match status" value="1"/>
</dbReference>
<keyword evidence="8" id="KW-0961">Cell wall biogenesis/degradation</keyword>
<dbReference type="GO" id="GO:0005576">
    <property type="term" value="C:extracellular region"/>
    <property type="evidence" value="ECO:0007669"/>
    <property type="project" value="InterPro"/>
</dbReference>
<feature type="transmembrane region" description="Helical" evidence="9">
    <location>
        <begin position="32"/>
        <end position="53"/>
    </location>
</feature>
<dbReference type="InterPro" id="IPR007118">
    <property type="entry name" value="Expan_Lol_pI"/>
</dbReference>
<accession>A0A9Q1LN06</accession>
<feature type="domain" description="Expansin-like CBD" evidence="11">
    <location>
        <begin position="204"/>
        <end position="284"/>
    </location>
</feature>
<keyword evidence="7 9" id="KW-0472">Membrane</keyword>
<dbReference type="InterPro" id="IPR036908">
    <property type="entry name" value="RlpA-like_sf"/>
</dbReference>
<organism evidence="12 13">
    <name type="scientific">Anisodus acutangulus</name>
    <dbReference type="NCBI Taxonomy" id="402998"/>
    <lineage>
        <taxon>Eukaryota</taxon>
        <taxon>Viridiplantae</taxon>
        <taxon>Streptophyta</taxon>
        <taxon>Embryophyta</taxon>
        <taxon>Tracheophyta</taxon>
        <taxon>Spermatophyta</taxon>
        <taxon>Magnoliopsida</taxon>
        <taxon>eudicotyledons</taxon>
        <taxon>Gunneridae</taxon>
        <taxon>Pentapetalae</taxon>
        <taxon>asterids</taxon>
        <taxon>lamiids</taxon>
        <taxon>Solanales</taxon>
        <taxon>Solanaceae</taxon>
        <taxon>Solanoideae</taxon>
        <taxon>Hyoscyameae</taxon>
        <taxon>Anisodus</taxon>
    </lineage>
</organism>
<evidence type="ECO:0000256" key="3">
    <source>
        <dbReference type="ARBA" id="ARBA00005392"/>
    </source>
</evidence>
<dbReference type="Gene3D" id="2.40.50.100">
    <property type="match status" value="1"/>
</dbReference>
<dbReference type="EMBL" id="JAJAGQ010000015">
    <property type="protein sequence ID" value="KAJ8540887.1"/>
    <property type="molecule type" value="Genomic_DNA"/>
</dbReference>
<evidence type="ECO:0000256" key="8">
    <source>
        <dbReference type="ARBA" id="ARBA00023316"/>
    </source>
</evidence>
<evidence type="ECO:0000313" key="13">
    <source>
        <dbReference type="Proteomes" id="UP001152561"/>
    </source>
</evidence>
<dbReference type="SUPFAM" id="SSF49590">
    <property type="entry name" value="PHL pollen allergen"/>
    <property type="match status" value="1"/>
</dbReference>
<dbReference type="PRINTS" id="PR01225">
    <property type="entry name" value="EXPANSNFAMLY"/>
</dbReference>
<keyword evidence="5" id="KW-0964">Secreted</keyword>
<sequence>MISTTDTISSSSNLHQNLSSSSFSSATFLNKMANIGILALGFIFGFCNILFSANAFSASGLMSAHATFYGGSDASGTMGGACGYGNLYSTGYGTNTAALSTALFNDGASCGQCYKIMCDYNQDPKWCIKGTSITITATNFCPPNFAIPSNNGGWCNPPRPHFDMAQPAWENIGIYRGGIVPVLYQRIPCVKKGGVRFTINGRNYFELLMISNVGGAGSVQSVQIKGSRTNWMAMSRNWGANWQSNAFLNGQSLSFKFNWSAFFQFSMTAQNTVQTWNLNNVKPTIVACSHSDANQKLDPQIEELKDEELRILLVPKLEDLPFTPPSAVESNFVTYFAPDFMKPGHDQYVHRHANGLCIIGLASTHIAFKDEGGVTLVDFNVGKSDRSGHKVTGKRKKNAQHFESNTALCKACTNDTSYIVRCCVKGSLLEVNDRLIKQPELLNSSADREGYIAIIMPKPADWVKAKATLLGIEEYRELRKDMLLQAL</sequence>
<dbReference type="OrthoDB" id="48130at2759"/>
<dbReference type="PANTHER" id="PTHR31867">
    <property type="entry name" value="EXPANSIN-A15"/>
    <property type="match status" value="1"/>
</dbReference>
<dbReference type="GO" id="GO:0016020">
    <property type="term" value="C:membrane"/>
    <property type="evidence" value="ECO:0007669"/>
    <property type="project" value="UniProtKB-SubCell"/>
</dbReference>
<dbReference type="GO" id="GO:0009664">
    <property type="term" value="P:plant-type cell wall organization"/>
    <property type="evidence" value="ECO:0007669"/>
    <property type="project" value="InterPro"/>
</dbReference>
<dbReference type="InterPro" id="IPR002963">
    <property type="entry name" value="Expansin"/>
</dbReference>
<dbReference type="SUPFAM" id="SSF51230">
    <property type="entry name" value="Single hybrid motif"/>
    <property type="match status" value="1"/>
</dbReference>
<evidence type="ECO:0000256" key="5">
    <source>
        <dbReference type="ARBA" id="ARBA00022525"/>
    </source>
</evidence>
<dbReference type="SUPFAM" id="SSF50685">
    <property type="entry name" value="Barwin-like endoglucanases"/>
    <property type="match status" value="1"/>
</dbReference>
<feature type="domain" description="Expansin-like EG45" evidence="10">
    <location>
        <begin position="79"/>
        <end position="194"/>
    </location>
</feature>
<dbReference type="Gene3D" id="2.60.40.760">
    <property type="entry name" value="Expansin, cellulose-binding-like domain"/>
    <property type="match status" value="1"/>
</dbReference>
<keyword evidence="13" id="KW-1185">Reference proteome</keyword>
<evidence type="ECO:0008006" key="14">
    <source>
        <dbReference type="Google" id="ProtNLM"/>
    </source>
</evidence>
<gene>
    <name evidence="12" type="ORF">K7X08_001703</name>
</gene>
<evidence type="ECO:0000256" key="7">
    <source>
        <dbReference type="ARBA" id="ARBA00023136"/>
    </source>
</evidence>
<comment type="caution">
    <text evidence="12">The sequence shown here is derived from an EMBL/GenBank/DDBJ whole genome shotgun (WGS) entry which is preliminary data.</text>
</comment>
<dbReference type="CDD" id="cd22274">
    <property type="entry name" value="DPBB_EXPA_N"/>
    <property type="match status" value="1"/>
</dbReference>
<evidence type="ECO:0000256" key="4">
    <source>
        <dbReference type="ARBA" id="ARBA00022512"/>
    </source>
</evidence>
<dbReference type="InterPro" id="IPR009009">
    <property type="entry name" value="RlpA-like_DPBB"/>
</dbReference>
<keyword evidence="9" id="KW-1133">Transmembrane helix</keyword>
<dbReference type="Gene3D" id="2.40.40.10">
    <property type="entry name" value="RlpA-like domain"/>
    <property type="match status" value="1"/>
</dbReference>
<evidence type="ECO:0000256" key="6">
    <source>
        <dbReference type="ARBA" id="ARBA00022729"/>
    </source>
</evidence>
<dbReference type="InterPro" id="IPR011053">
    <property type="entry name" value="Single_hybrid_motif"/>
</dbReference>
<dbReference type="InterPro" id="IPR033753">
    <property type="entry name" value="GCV_H/Fam206"/>
</dbReference>
<comment type="subcellular location">
    <subcellularLocation>
        <location evidence="1">Membrane</location>
        <topology evidence="1">Peripheral membrane protein</topology>
    </subcellularLocation>
    <subcellularLocation>
        <location evidence="2">Secreted</location>
        <location evidence="2">Cell wall</location>
    </subcellularLocation>
</comment>
<dbReference type="InterPro" id="IPR036749">
    <property type="entry name" value="Expansin_CBD_sf"/>
</dbReference>
<dbReference type="PRINTS" id="PR01226">
    <property type="entry name" value="EXPANSIN"/>
</dbReference>
<dbReference type="GO" id="GO:0009653">
    <property type="term" value="P:anatomical structure morphogenesis"/>
    <property type="evidence" value="ECO:0007669"/>
    <property type="project" value="UniProtKB-ARBA"/>
</dbReference>
<dbReference type="Pfam" id="PF03330">
    <property type="entry name" value="DPBB_1"/>
    <property type="match status" value="1"/>
</dbReference>
<dbReference type="FunFam" id="2.40.40.10:FF:000001">
    <property type="entry name" value="Expansin"/>
    <property type="match status" value="1"/>
</dbReference>
<evidence type="ECO:0000256" key="2">
    <source>
        <dbReference type="ARBA" id="ARBA00004191"/>
    </source>
</evidence>
<protein>
    <recommendedName>
        <fullName evidence="14">Expansin</fullName>
    </recommendedName>
</protein>
<dbReference type="Pfam" id="PF01357">
    <property type="entry name" value="Expansin_C"/>
    <property type="match status" value="1"/>
</dbReference>
<dbReference type="AlphaFoldDB" id="A0A9Q1LN06"/>
<evidence type="ECO:0000313" key="12">
    <source>
        <dbReference type="EMBL" id="KAJ8540887.1"/>
    </source>
</evidence>
<evidence type="ECO:0000259" key="11">
    <source>
        <dbReference type="PROSITE" id="PS50843"/>
    </source>
</evidence>
<dbReference type="Proteomes" id="UP001152561">
    <property type="component" value="Unassembled WGS sequence"/>
</dbReference>
<dbReference type="Pfam" id="PF01597">
    <property type="entry name" value="GCV_H"/>
    <property type="match status" value="1"/>
</dbReference>
<evidence type="ECO:0000256" key="9">
    <source>
        <dbReference type="SAM" id="Phobius"/>
    </source>
</evidence>